<sequence>MTRLLQAMAGAPQGGAEAFFERLAPALARAGIEQHLAIRRDPARAARLRGQGLAVSELRFGGRLDLTTGPGLARLAKEFRPDVILAWMNRAARFLPRGPYVRVGRLGGYYDLKYYRRCDHLIANTRDLCTWIKQEGWPSEQVHYLPNFAADPGLVRPLPRAEFDTPAGVPLLLALGRLHPNKGFDLLLQALTYVDEAVLWLAGDGPLKAELAALAERLGVAPRVRFLGWRDDAPRLLASADLFVCPSRHEPLGNVVIEAWASARPVVAAAAQGPLELIRPGETGLLTPLEDPASLAAAILALINDPSRATRLARAGRAAFEAQFTEAAVVERYRAFLAKVTR</sequence>
<dbReference type="InterPro" id="IPR028098">
    <property type="entry name" value="Glyco_trans_4-like_N"/>
</dbReference>
<dbReference type="PANTHER" id="PTHR12526:SF510">
    <property type="entry name" value="D-INOSITOL 3-PHOSPHATE GLYCOSYLTRANSFERASE"/>
    <property type="match status" value="1"/>
</dbReference>
<feature type="domain" description="Glycosyltransferase subfamily 4-like N-terminal" evidence="3">
    <location>
        <begin position="14"/>
        <end position="148"/>
    </location>
</feature>
<dbReference type="Pfam" id="PF13692">
    <property type="entry name" value="Glyco_trans_1_4"/>
    <property type="match status" value="1"/>
</dbReference>
<evidence type="ECO:0000256" key="2">
    <source>
        <dbReference type="ARBA" id="ARBA00022679"/>
    </source>
</evidence>
<evidence type="ECO:0000313" key="4">
    <source>
        <dbReference type="EMBL" id="MFD2235126.1"/>
    </source>
</evidence>
<reference evidence="5" key="1">
    <citation type="journal article" date="2019" name="Int. J. Syst. Evol. Microbiol.">
        <title>The Global Catalogue of Microorganisms (GCM) 10K type strain sequencing project: providing services to taxonomists for standard genome sequencing and annotation.</title>
        <authorList>
            <consortium name="The Broad Institute Genomics Platform"/>
            <consortium name="The Broad Institute Genome Sequencing Center for Infectious Disease"/>
            <person name="Wu L."/>
            <person name="Ma J."/>
        </authorList>
    </citation>
    <scope>NUCLEOTIDE SEQUENCE [LARGE SCALE GENOMIC DNA]</scope>
    <source>
        <strain evidence="5">KCTC 15012</strain>
    </source>
</reference>
<name>A0ABW5CDZ5_9PROT</name>
<organism evidence="4 5">
    <name type="scientific">Phaeospirillum tilakii</name>
    <dbReference type="NCBI Taxonomy" id="741673"/>
    <lineage>
        <taxon>Bacteria</taxon>
        <taxon>Pseudomonadati</taxon>
        <taxon>Pseudomonadota</taxon>
        <taxon>Alphaproteobacteria</taxon>
        <taxon>Rhodospirillales</taxon>
        <taxon>Rhodospirillaceae</taxon>
        <taxon>Phaeospirillum</taxon>
    </lineage>
</organism>
<dbReference type="Proteomes" id="UP001597296">
    <property type="component" value="Unassembled WGS sequence"/>
</dbReference>
<evidence type="ECO:0000313" key="5">
    <source>
        <dbReference type="Proteomes" id="UP001597296"/>
    </source>
</evidence>
<evidence type="ECO:0000256" key="1">
    <source>
        <dbReference type="ARBA" id="ARBA00022676"/>
    </source>
</evidence>
<dbReference type="EMBL" id="JBHUIY010000036">
    <property type="protein sequence ID" value="MFD2235126.1"/>
    <property type="molecule type" value="Genomic_DNA"/>
</dbReference>
<dbReference type="PANTHER" id="PTHR12526">
    <property type="entry name" value="GLYCOSYLTRANSFERASE"/>
    <property type="match status" value="1"/>
</dbReference>
<comment type="caution">
    <text evidence="4">The sequence shown here is derived from an EMBL/GenBank/DDBJ whole genome shotgun (WGS) entry which is preliminary data.</text>
</comment>
<dbReference type="Pfam" id="PF13439">
    <property type="entry name" value="Glyco_transf_4"/>
    <property type="match status" value="1"/>
</dbReference>
<dbReference type="EC" id="2.4.-.-" evidence="4"/>
<dbReference type="GO" id="GO:0016757">
    <property type="term" value="F:glycosyltransferase activity"/>
    <property type="evidence" value="ECO:0007669"/>
    <property type="project" value="UniProtKB-KW"/>
</dbReference>
<gene>
    <name evidence="4" type="ORF">ACFSNB_15035</name>
</gene>
<dbReference type="SUPFAM" id="SSF53756">
    <property type="entry name" value="UDP-Glycosyltransferase/glycogen phosphorylase"/>
    <property type="match status" value="1"/>
</dbReference>
<keyword evidence="2 4" id="KW-0808">Transferase</keyword>
<evidence type="ECO:0000259" key="3">
    <source>
        <dbReference type="Pfam" id="PF13439"/>
    </source>
</evidence>
<dbReference type="RefSeq" id="WP_377318015.1">
    <property type="nucleotide sequence ID" value="NZ_JBHUIY010000036.1"/>
</dbReference>
<dbReference type="Gene3D" id="3.40.50.2000">
    <property type="entry name" value="Glycogen Phosphorylase B"/>
    <property type="match status" value="2"/>
</dbReference>
<accession>A0ABW5CDZ5</accession>
<keyword evidence="5" id="KW-1185">Reference proteome</keyword>
<proteinExistence type="predicted"/>
<dbReference type="CDD" id="cd03811">
    <property type="entry name" value="GT4_GT28_WabH-like"/>
    <property type="match status" value="1"/>
</dbReference>
<keyword evidence="1 4" id="KW-0328">Glycosyltransferase</keyword>
<protein>
    <submittedName>
        <fullName evidence="4">Glycosyltransferase</fullName>
        <ecNumber evidence="4">2.4.-.-</ecNumber>
    </submittedName>
</protein>